<dbReference type="EMBL" id="JWZT01005026">
    <property type="protein sequence ID" value="KII62257.1"/>
    <property type="molecule type" value="Genomic_DNA"/>
</dbReference>
<evidence type="ECO:0000313" key="1">
    <source>
        <dbReference type="EMBL" id="KII62257.1"/>
    </source>
</evidence>
<proteinExistence type="predicted"/>
<gene>
    <name evidence="1" type="ORF">RF11_10508</name>
</gene>
<name>A0A0C2IZM9_THEKT</name>
<evidence type="ECO:0000313" key="2">
    <source>
        <dbReference type="Proteomes" id="UP000031668"/>
    </source>
</evidence>
<sequence>MKTLALSTAARSFQIIFGTLKDSTSDLSAIILDAPTLNATIQRISKLTSFPYIFHTNPRFDLPNEYKNTMKIEERFLFSDTFTESATVLIIEAGYLWVPSYSGPVDHCGTLNMDTSHVVVLALVTRL</sequence>
<reference evidence="1 2" key="1">
    <citation type="journal article" date="2014" name="Genome Biol. Evol.">
        <title>The genome of the myxosporean Thelohanellus kitauei shows adaptations to nutrient acquisition within its fish host.</title>
        <authorList>
            <person name="Yang Y."/>
            <person name="Xiong J."/>
            <person name="Zhou Z."/>
            <person name="Huo F."/>
            <person name="Miao W."/>
            <person name="Ran C."/>
            <person name="Liu Y."/>
            <person name="Zhang J."/>
            <person name="Feng J."/>
            <person name="Wang M."/>
            <person name="Wang M."/>
            <person name="Wang L."/>
            <person name="Yao B."/>
        </authorList>
    </citation>
    <scope>NUCLEOTIDE SEQUENCE [LARGE SCALE GENOMIC DNA]</scope>
    <source>
        <strain evidence="1">Wuqing</strain>
    </source>
</reference>
<keyword evidence="2" id="KW-1185">Reference proteome</keyword>
<organism evidence="1 2">
    <name type="scientific">Thelohanellus kitauei</name>
    <name type="common">Myxosporean</name>
    <dbReference type="NCBI Taxonomy" id="669202"/>
    <lineage>
        <taxon>Eukaryota</taxon>
        <taxon>Metazoa</taxon>
        <taxon>Cnidaria</taxon>
        <taxon>Myxozoa</taxon>
        <taxon>Myxosporea</taxon>
        <taxon>Bivalvulida</taxon>
        <taxon>Platysporina</taxon>
        <taxon>Myxobolidae</taxon>
        <taxon>Thelohanellus</taxon>
    </lineage>
</organism>
<dbReference type="AlphaFoldDB" id="A0A0C2IZM9"/>
<accession>A0A0C2IZM9</accession>
<protein>
    <submittedName>
        <fullName evidence="1">Uncharacterized protein</fullName>
    </submittedName>
</protein>
<dbReference type="Proteomes" id="UP000031668">
    <property type="component" value="Unassembled WGS sequence"/>
</dbReference>
<comment type="caution">
    <text evidence="1">The sequence shown here is derived from an EMBL/GenBank/DDBJ whole genome shotgun (WGS) entry which is preliminary data.</text>
</comment>